<organism evidence="2 3">
    <name type="scientific">Paenibacillus physcomitrellae</name>
    <dbReference type="NCBI Taxonomy" id="1619311"/>
    <lineage>
        <taxon>Bacteria</taxon>
        <taxon>Bacillati</taxon>
        <taxon>Bacillota</taxon>
        <taxon>Bacilli</taxon>
        <taxon>Bacillales</taxon>
        <taxon>Paenibacillaceae</taxon>
        <taxon>Paenibacillus</taxon>
    </lineage>
</organism>
<dbReference type="RefSeq" id="WP_094093082.1">
    <property type="nucleotide sequence ID" value="NZ_BMHF01000001.1"/>
</dbReference>
<name>A0ABQ1FQ92_9BACL</name>
<accession>A0ABQ1FQ92</accession>
<dbReference type="InterPro" id="IPR000182">
    <property type="entry name" value="GNAT_dom"/>
</dbReference>
<evidence type="ECO:0000313" key="2">
    <source>
        <dbReference type="EMBL" id="GGA25210.1"/>
    </source>
</evidence>
<protein>
    <submittedName>
        <fullName evidence="2">N-acetyltransferase</fullName>
    </submittedName>
</protein>
<dbReference type="Pfam" id="PF00583">
    <property type="entry name" value="Acetyltransf_1"/>
    <property type="match status" value="1"/>
</dbReference>
<feature type="domain" description="N-acetyltransferase" evidence="1">
    <location>
        <begin position="33"/>
        <end position="177"/>
    </location>
</feature>
<dbReference type="SUPFAM" id="SSF55729">
    <property type="entry name" value="Acyl-CoA N-acyltransferases (Nat)"/>
    <property type="match status" value="1"/>
</dbReference>
<sequence length="197" mass="22935">MSSKQKFDLITASARFFTLVQASSDSVDNVRKLLIEAAEWMQEKGINQWRPEQFTEDEVRSYFSRRIVYIAFDGEKPAGMFTLQSSDPGYWKSMDDPNYYYLHRLTVSVPYRHCGLGQSFLDWTMDKTVKDGKKGLRLDCRRNNEVLNLYYQNQGFAYMGISEQQDHFANLYERPVPVTTEQDTRRDACTTKKAGSL</sequence>
<evidence type="ECO:0000259" key="1">
    <source>
        <dbReference type="PROSITE" id="PS51186"/>
    </source>
</evidence>
<evidence type="ECO:0000313" key="3">
    <source>
        <dbReference type="Proteomes" id="UP000609323"/>
    </source>
</evidence>
<dbReference type="Proteomes" id="UP000609323">
    <property type="component" value="Unassembled WGS sequence"/>
</dbReference>
<keyword evidence="3" id="KW-1185">Reference proteome</keyword>
<dbReference type="EMBL" id="BMHF01000001">
    <property type="protein sequence ID" value="GGA25210.1"/>
    <property type="molecule type" value="Genomic_DNA"/>
</dbReference>
<dbReference type="PROSITE" id="PS51186">
    <property type="entry name" value="GNAT"/>
    <property type="match status" value="1"/>
</dbReference>
<reference evidence="3" key="1">
    <citation type="journal article" date="2019" name="Int. J. Syst. Evol. Microbiol.">
        <title>The Global Catalogue of Microorganisms (GCM) 10K type strain sequencing project: providing services to taxonomists for standard genome sequencing and annotation.</title>
        <authorList>
            <consortium name="The Broad Institute Genomics Platform"/>
            <consortium name="The Broad Institute Genome Sequencing Center for Infectious Disease"/>
            <person name="Wu L."/>
            <person name="Ma J."/>
        </authorList>
    </citation>
    <scope>NUCLEOTIDE SEQUENCE [LARGE SCALE GENOMIC DNA]</scope>
    <source>
        <strain evidence="3">CGMCC 1.15044</strain>
    </source>
</reference>
<dbReference type="InterPro" id="IPR016181">
    <property type="entry name" value="Acyl_CoA_acyltransferase"/>
</dbReference>
<proteinExistence type="predicted"/>
<comment type="caution">
    <text evidence="2">The sequence shown here is derived from an EMBL/GenBank/DDBJ whole genome shotgun (WGS) entry which is preliminary data.</text>
</comment>
<dbReference type="Gene3D" id="3.40.630.30">
    <property type="match status" value="1"/>
</dbReference>
<gene>
    <name evidence="2" type="ORF">GCM10010917_07660</name>
</gene>
<dbReference type="CDD" id="cd04301">
    <property type="entry name" value="NAT_SF"/>
    <property type="match status" value="1"/>
</dbReference>